<accession>A0A7S3J2A4</accession>
<protein>
    <submittedName>
        <fullName evidence="1">Uncharacterized protein</fullName>
    </submittedName>
</protein>
<dbReference type="PANTHER" id="PTHR10504">
    <property type="entry name" value="BACTERICIDAL PERMEABILITY-INCREASING BPI PROTEIN-RELATED"/>
    <property type="match status" value="1"/>
</dbReference>
<dbReference type="GO" id="GO:0005615">
    <property type="term" value="C:extracellular space"/>
    <property type="evidence" value="ECO:0007669"/>
    <property type="project" value="TreeGrafter"/>
</dbReference>
<organism evidence="1">
    <name type="scientific">Euplotes harpa</name>
    <dbReference type="NCBI Taxonomy" id="151035"/>
    <lineage>
        <taxon>Eukaryota</taxon>
        <taxon>Sar</taxon>
        <taxon>Alveolata</taxon>
        <taxon>Ciliophora</taxon>
        <taxon>Intramacronucleata</taxon>
        <taxon>Spirotrichea</taxon>
        <taxon>Hypotrichia</taxon>
        <taxon>Euplotida</taxon>
        <taxon>Euplotidae</taxon>
        <taxon>Euplotes</taxon>
    </lineage>
</organism>
<dbReference type="AlphaFoldDB" id="A0A7S3J2A4"/>
<gene>
    <name evidence="1" type="ORF">EHAR0213_LOCUS1453</name>
</gene>
<dbReference type="Gene3D" id="3.15.10.10">
    <property type="entry name" value="Bactericidal permeability-increasing protein, domain 1"/>
    <property type="match status" value="1"/>
</dbReference>
<dbReference type="GO" id="GO:0008289">
    <property type="term" value="F:lipid binding"/>
    <property type="evidence" value="ECO:0007669"/>
    <property type="project" value="InterPro"/>
</dbReference>
<dbReference type="EMBL" id="HBII01003233">
    <property type="protein sequence ID" value="CAE0342546.1"/>
    <property type="molecule type" value="Transcribed_RNA"/>
</dbReference>
<name>A0A7S3J2A4_9SPIT</name>
<evidence type="ECO:0000313" key="1">
    <source>
        <dbReference type="EMBL" id="CAE0342546.1"/>
    </source>
</evidence>
<reference evidence="1" key="1">
    <citation type="submission" date="2021-01" db="EMBL/GenBank/DDBJ databases">
        <authorList>
            <person name="Corre E."/>
            <person name="Pelletier E."/>
            <person name="Niang G."/>
            <person name="Scheremetjew M."/>
            <person name="Finn R."/>
            <person name="Kale V."/>
            <person name="Holt S."/>
            <person name="Cochrane G."/>
            <person name="Meng A."/>
            <person name="Brown T."/>
            <person name="Cohen L."/>
        </authorList>
    </citation>
    <scope>NUCLEOTIDE SEQUENCE</scope>
    <source>
        <strain evidence="1">FSP1.4</strain>
    </source>
</reference>
<dbReference type="InterPro" id="IPR032942">
    <property type="entry name" value="BPI/LBP/Plunc"/>
</dbReference>
<dbReference type="Gene3D" id="3.15.20.10">
    <property type="entry name" value="Bactericidal permeability-increasing protein, domain 2"/>
    <property type="match status" value="1"/>
</dbReference>
<dbReference type="InterPro" id="IPR017943">
    <property type="entry name" value="Bactericidal_perm-incr_a/b_dom"/>
</dbReference>
<dbReference type="SUPFAM" id="SSF55394">
    <property type="entry name" value="Bactericidal permeability-increasing protein, BPI"/>
    <property type="match status" value="1"/>
</dbReference>
<sequence>MRDILITKFREIIVPQIMNEFRTIRPEDMRTKHWYAEFALYDMRADIVPLTPEQLTINTIHDRNSLYVKVSGFQMTFQASAYARILFFGMHGHGEISMKVETFEFEVQPQLREDGKYNALTYSVPTLNIHVNAGDINIHHLTIGFLPSWLLDPIANLVIHNCQSAINAFTNELVTMIKKILDEHKNDIPDQVELPNTQLSASLSFPNVPTLYDDRVEIPFDGTIFFTKDGYDPTQDHANPMPSFDASDPNNIQFFINQHVLKTDIATAKKMNLRFEITKDLIEPFHLPDDVFTVKYFGLLFPYLSCHYDSNVPIKISLGVDRDLETGVTFTQGGMAGKFSPNLQIFAGNDLAFTLRMTAGFTAAIDFKVNDKTSFAHGALNTVTLDSVIFEKGTVEDSDLPDLVKHFEEIVYGAIKSTSNIILDYGVTIPVIPLFNGIFKIDLEMIYMKFMNEYLQVSFTLDIHQKIKMWKALQKLKGLRTVSKLQDLLKPKESCNIGNSKLM</sequence>
<dbReference type="PANTHER" id="PTHR10504:SF131">
    <property type="entry name" value="BPI2 DOMAIN-CONTAINING PROTEIN"/>
    <property type="match status" value="1"/>
</dbReference>
<proteinExistence type="predicted"/>